<dbReference type="AlphaFoldDB" id="A0A160T9J3"/>
<accession>A0A160T9J3</accession>
<organism evidence="2">
    <name type="scientific">hydrothermal vent metagenome</name>
    <dbReference type="NCBI Taxonomy" id="652676"/>
    <lineage>
        <taxon>unclassified sequences</taxon>
        <taxon>metagenomes</taxon>
        <taxon>ecological metagenomes</taxon>
    </lineage>
</organism>
<keyword evidence="1" id="KW-0812">Transmembrane</keyword>
<protein>
    <submittedName>
        <fullName evidence="2">Uncharacterized protein</fullName>
    </submittedName>
</protein>
<sequence length="221" mass="25012">MATFVLSILIIAVIIGLLVLPMVVDRGRRGGKLRILAHQQGYRYEPYVAADRHIRSADFLILTCSQYRHCPHFIEGTLTTDHDTKKITAFDCTVIAASQTYTQTLIIMECPLAFRGRIALSYKRWLALDTFTDQLKAPLKLHDRDEKPSQLASWSIQSEPVHHMKQWLSYKAIEWLLAHPHLHIEWSDGMLLACQPGALLDADDLLGAIQQVNELSAALTQ</sequence>
<name>A0A160T9J3_9ZZZZ</name>
<dbReference type="EMBL" id="CZQC01000028">
    <property type="protein sequence ID" value="CUS40850.1"/>
    <property type="molecule type" value="Genomic_DNA"/>
</dbReference>
<evidence type="ECO:0000256" key="1">
    <source>
        <dbReference type="SAM" id="Phobius"/>
    </source>
</evidence>
<keyword evidence="1" id="KW-0472">Membrane</keyword>
<gene>
    <name evidence="2" type="ORF">MGWOODY_Tha16</name>
</gene>
<proteinExistence type="predicted"/>
<feature type="transmembrane region" description="Helical" evidence="1">
    <location>
        <begin position="6"/>
        <end position="24"/>
    </location>
</feature>
<evidence type="ECO:0000313" key="2">
    <source>
        <dbReference type="EMBL" id="CUS40850.1"/>
    </source>
</evidence>
<keyword evidence="1" id="KW-1133">Transmembrane helix</keyword>
<reference evidence="2" key="1">
    <citation type="submission" date="2015-10" db="EMBL/GenBank/DDBJ databases">
        <authorList>
            <person name="Gilbert D.G."/>
        </authorList>
    </citation>
    <scope>NUCLEOTIDE SEQUENCE</scope>
</reference>